<dbReference type="CDD" id="cd08177">
    <property type="entry name" value="MAR"/>
    <property type="match status" value="1"/>
</dbReference>
<name>A0A973VY58_9BRAD</name>
<dbReference type="InterPro" id="IPR034786">
    <property type="entry name" value="MAR"/>
</dbReference>
<dbReference type="InterPro" id="IPR056798">
    <property type="entry name" value="ADH_Fe_C"/>
</dbReference>
<evidence type="ECO:0000256" key="3">
    <source>
        <dbReference type="ARBA" id="ARBA00023027"/>
    </source>
</evidence>
<keyword evidence="3" id="KW-0520">NAD</keyword>
<sequence>MPDAGRASIAVAAAGDGGQGAFAYCSQQYRVVFGAGTSARLGEETERLGIKRALVLTTSEQQDLGRQLGAGLGDRLAGLFAGARMHTPVEVTNEALGIVESHDIDGLVAIGGGSTVGLGKALSLRTGLPHIAMPTTYAGSEMTPILGETTNGIKTTQHSQDLVPDTVIYDVDLTVSLPPHISAASGLNAIAHAVEALYAPDANPLTSLMAEEGIAALARALPRIMTAPADPGARRDALYGAWLCGVCLGAVGMSLHHKLCHVLGGMFDLPHAETHAIVLPHAAAYNAAAAPEAMTRVARALHSANAPQGLFDLARQLALPRALSDIGMPEGAIARAAEMAVRNPYANPRLVDRAPIEQLIAAAWRGDAPVQH</sequence>
<dbReference type="Gene3D" id="1.20.1090.10">
    <property type="entry name" value="Dehydroquinate synthase-like - alpha domain"/>
    <property type="match status" value="1"/>
</dbReference>
<evidence type="ECO:0000259" key="4">
    <source>
        <dbReference type="Pfam" id="PF00465"/>
    </source>
</evidence>
<organism evidence="6">
    <name type="scientific">Bradyrhizobium septentrionale</name>
    <dbReference type="NCBI Taxonomy" id="1404411"/>
    <lineage>
        <taxon>Bacteria</taxon>
        <taxon>Pseudomonadati</taxon>
        <taxon>Pseudomonadota</taxon>
        <taxon>Alphaproteobacteria</taxon>
        <taxon>Hyphomicrobiales</taxon>
        <taxon>Nitrobacteraceae</taxon>
        <taxon>Bradyrhizobium</taxon>
    </lineage>
</organism>
<accession>A0A973VY58</accession>
<dbReference type="RefSeq" id="WP_166215284.1">
    <property type="nucleotide sequence ID" value="NZ_CP088285.1"/>
</dbReference>
<dbReference type="GO" id="GO:0004022">
    <property type="term" value="F:alcohol dehydrogenase (NAD+) activity"/>
    <property type="evidence" value="ECO:0007669"/>
    <property type="project" value="TreeGrafter"/>
</dbReference>
<evidence type="ECO:0000259" key="5">
    <source>
        <dbReference type="Pfam" id="PF25137"/>
    </source>
</evidence>
<keyword evidence="2" id="KW-0560">Oxidoreductase</keyword>
<dbReference type="GO" id="GO:0046872">
    <property type="term" value="F:metal ion binding"/>
    <property type="evidence" value="ECO:0007669"/>
    <property type="project" value="InterPro"/>
</dbReference>
<dbReference type="GO" id="GO:0018506">
    <property type="term" value="F:maleylacetate reductase activity"/>
    <property type="evidence" value="ECO:0007669"/>
    <property type="project" value="InterPro"/>
</dbReference>
<proteinExistence type="inferred from homology"/>
<feature type="domain" description="Alcohol dehydrogenase iron-type/glycerol dehydrogenase GldA" evidence="4">
    <location>
        <begin position="30"/>
        <end position="170"/>
    </location>
</feature>
<gene>
    <name evidence="6" type="ORF">HAP48_013955</name>
</gene>
<dbReference type="PANTHER" id="PTHR11496:SF102">
    <property type="entry name" value="ALCOHOL DEHYDROGENASE 4"/>
    <property type="match status" value="1"/>
</dbReference>
<dbReference type="PANTHER" id="PTHR11496">
    <property type="entry name" value="ALCOHOL DEHYDROGENASE"/>
    <property type="match status" value="1"/>
</dbReference>
<reference evidence="6" key="1">
    <citation type="submission" date="2020-06" db="EMBL/GenBank/DDBJ databases">
        <title>Whole Genome Sequence of Bradyrhizobium sp. Strain 1S1.</title>
        <authorList>
            <person name="Bromfield E.S.P."/>
            <person name="Cloutier S."/>
        </authorList>
    </citation>
    <scope>NUCLEOTIDE SEQUENCE [LARGE SCALE GENOMIC DNA]</scope>
    <source>
        <strain evidence="6">1S1</strain>
    </source>
</reference>
<dbReference type="Pfam" id="PF00465">
    <property type="entry name" value="Fe-ADH"/>
    <property type="match status" value="1"/>
</dbReference>
<comment type="caution">
    <text evidence="6">The sequence shown here is derived from an EMBL/GenBank/DDBJ whole genome shotgun (WGS) entry which is preliminary data.</text>
</comment>
<dbReference type="Gene3D" id="3.40.50.1970">
    <property type="match status" value="1"/>
</dbReference>
<evidence type="ECO:0000256" key="2">
    <source>
        <dbReference type="ARBA" id="ARBA00023002"/>
    </source>
</evidence>
<evidence type="ECO:0000256" key="1">
    <source>
        <dbReference type="ARBA" id="ARBA00007358"/>
    </source>
</evidence>
<feature type="domain" description="Fe-containing alcohol dehydrogenase-like C-terminal" evidence="5">
    <location>
        <begin position="183"/>
        <end position="364"/>
    </location>
</feature>
<evidence type="ECO:0000313" key="6">
    <source>
        <dbReference type="EMBL" id="NVI44027.1"/>
    </source>
</evidence>
<dbReference type="Pfam" id="PF25137">
    <property type="entry name" value="ADH_Fe_C"/>
    <property type="match status" value="1"/>
</dbReference>
<dbReference type="AlphaFoldDB" id="A0A973VY58"/>
<comment type="similarity">
    <text evidence="1">Belongs to the iron-containing alcohol dehydrogenase family.</text>
</comment>
<dbReference type="SUPFAM" id="SSF56796">
    <property type="entry name" value="Dehydroquinate synthase-like"/>
    <property type="match status" value="1"/>
</dbReference>
<dbReference type="InterPro" id="IPR001670">
    <property type="entry name" value="ADH_Fe/GldA"/>
</dbReference>
<dbReference type="InterPro" id="IPR039697">
    <property type="entry name" value="Alcohol_dehydrogenase_Fe"/>
</dbReference>
<protein>
    <submittedName>
        <fullName evidence="6">Maleylacetate reductase</fullName>
    </submittedName>
</protein>
<dbReference type="EMBL" id="JAAOLE020000001">
    <property type="protein sequence ID" value="NVI44027.1"/>
    <property type="molecule type" value="Genomic_DNA"/>
</dbReference>